<comment type="caution">
    <text evidence="1">The sequence shown here is derived from an EMBL/GenBank/DDBJ whole genome shotgun (WGS) entry which is preliminary data.</text>
</comment>
<feature type="non-terminal residue" evidence="1">
    <location>
        <position position="1"/>
    </location>
</feature>
<organism evidence="1">
    <name type="scientific">marine sediment metagenome</name>
    <dbReference type="NCBI Taxonomy" id="412755"/>
    <lineage>
        <taxon>unclassified sequences</taxon>
        <taxon>metagenomes</taxon>
        <taxon>ecological metagenomes</taxon>
    </lineage>
</organism>
<dbReference type="AlphaFoldDB" id="X1HWJ3"/>
<accession>X1HWJ3</accession>
<gene>
    <name evidence="1" type="ORF">S03H2_27482</name>
</gene>
<sequence length="309" mass="35234">VIVNSSLYPKLTYFLDPSTGQFITDLTNDGWTVSVDTMTASSDPFAPETLRNFLISEYNTGSVGAILVGDLPIAWYQMMNTFWGSPPSYTDFPIDLFYMDLDGIWLDQYKESGGNLIPGSDSIYDTHLGNMEADIFIGRLTTSTVGDDSTLLYEYFQRNHSYRVNNFELSRKALFYIDDDWEYWTSEWAGQLGMVYDSILVVNDPETTIADDYRTRITISHEWISVFAHSWPQGHGFKYNGGNLWSWFYSYEIPGINPIANFYNLFACSNARYTESDNCGGMYTFRTSYGLGALGSAKTGSMLEFQYFY</sequence>
<name>X1HWJ3_9ZZZZ</name>
<dbReference type="EMBL" id="BARU01016543">
    <property type="protein sequence ID" value="GAH49673.1"/>
    <property type="molecule type" value="Genomic_DNA"/>
</dbReference>
<evidence type="ECO:0008006" key="2">
    <source>
        <dbReference type="Google" id="ProtNLM"/>
    </source>
</evidence>
<protein>
    <recommendedName>
        <fullName evidence="2">Gingipain domain-containing protein</fullName>
    </recommendedName>
</protein>
<evidence type="ECO:0000313" key="1">
    <source>
        <dbReference type="EMBL" id="GAH49673.1"/>
    </source>
</evidence>
<proteinExistence type="predicted"/>
<reference evidence="1" key="1">
    <citation type="journal article" date="2014" name="Front. Microbiol.">
        <title>High frequency of phylogenetically diverse reductive dehalogenase-homologous genes in deep subseafloor sedimentary metagenomes.</title>
        <authorList>
            <person name="Kawai M."/>
            <person name="Futagami T."/>
            <person name="Toyoda A."/>
            <person name="Takaki Y."/>
            <person name="Nishi S."/>
            <person name="Hori S."/>
            <person name="Arai W."/>
            <person name="Tsubouchi T."/>
            <person name="Morono Y."/>
            <person name="Uchiyama I."/>
            <person name="Ito T."/>
            <person name="Fujiyama A."/>
            <person name="Inagaki F."/>
            <person name="Takami H."/>
        </authorList>
    </citation>
    <scope>NUCLEOTIDE SEQUENCE</scope>
    <source>
        <strain evidence="1">Expedition CK06-06</strain>
    </source>
</reference>
<feature type="non-terminal residue" evidence="1">
    <location>
        <position position="309"/>
    </location>
</feature>